<accession>A0ABR3XX43</accession>
<sequence length="948" mass="99426">MVADVKGNITIKPRRPDASLSSATQAMSPPPGVQKADGPFSTGTLIAIVLVGAGTLAAALALFFVWLSRRRGGAAHLHGRNRSVGNDNCYYDGSEGVIYVGSGGWHDTDTTTSSSTRPKKLYKKAGSSTTMTTMTSHSPGEMSPEVGTASVPVLPPLSFRRSSLMGSTLTGRDLAPLSSAPPDRVKRSSAWVRKTFRIDGDGLHGPKVATRQQNQQQKDASGKGETGEESTWRFGRDSWPLKNMVPTLPRLSVGPGANTGVGQPPTQEVDAGRIQMQQVRPTSLVQPPGQVVITADGWQPASSGMPGPYYAPEDIVNVGPVKASPRYSAASQQARMRHMSTESTLSDILRCAEVRLQEGEMTGVAKRNLRAWSPSKTPQSSRETLVAKPSYATIDGSTICQSCSQSFTESPIKLVPSQLGSAAQHRRQVSGSSVISEPDSLCDGGDVAPPSYDVPHGLTSPSRTKRMRELERLRAAAQSPCSSVSSALSTLYSEDEPQDGPPTEEKSGEKTDEAMNASAGDPFTSGSPSRSLPKNQQLTRFRQRQEKPPLFNLGVRTLSSSAVDKQPHSTEQGTLVKQDSPQRGLLFAPTLTAAAWPSKAFHPQVVAAMCPAPEQPAVVITSPSYASLGTPSLSGLSYLQETSQDERVVGKEGTPPHKLRAQASSPTLGNHFGGPDPDAPPLPLLSAALRSNLQAGRAAMSPSPLAGGSPIVRMLSNSSGSAYSQDTNDERSDHGTQAASSDSHRDETRSDTMIGRPLSNAGLAGTVALLRRMNSTTSAYSTASGHSAGGGGESDGSPTLPILRGGGFSPAQRRGGTHYYLGLGAHATKFGQRPPSSLGRGASQRMSIRAVGGDASGAPQLSEEDEEMGEDERTKGIVSVGDTGGSGGSKVTTPSKPVSSALERLGGTDLNSRDSLGLYDKDGFLISSPVREAQSSARTSMVQVGASD</sequence>
<organism evidence="3 4">
    <name type="scientific">Phialemonium thermophilum</name>
    <dbReference type="NCBI Taxonomy" id="223376"/>
    <lineage>
        <taxon>Eukaryota</taxon>
        <taxon>Fungi</taxon>
        <taxon>Dikarya</taxon>
        <taxon>Ascomycota</taxon>
        <taxon>Pezizomycotina</taxon>
        <taxon>Sordariomycetes</taxon>
        <taxon>Sordariomycetidae</taxon>
        <taxon>Cephalothecales</taxon>
        <taxon>Cephalothecaceae</taxon>
        <taxon>Phialemonium</taxon>
    </lineage>
</organism>
<feature type="compositionally biased region" description="Basic and acidic residues" evidence="1">
    <location>
        <begin position="220"/>
        <end position="233"/>
    </location>
</feature>
<feature type="transmembrane region" description="Helical" evidence="2">
    <location>
        <begin position="45"/>
        <end position="67"/>
    </location>
</feature>
<evidence type="ECO:0000256" key="2">
    <source>
        <dbReference type="SAM" id="Phobius"/>
    </source>
</evidence>
<evidence type="ECO:0000256" key="1">
    <source>
        <dbReference type="SAM" id="MobiDB-lite"/>
    </source>
</evidence>
<feature type="compositionally biased region" description="Polar residues" evidence="1">
    <location>
        <begin position="715"/>
        <end position="726"/>
    </location>
</feature>
<feature type="region of interest" description="Disordered" evidence="1">
    <location>
        <begin position="199"/>
        <end position="233"/>
    </location>
</feature>
<name>A0ABR3XX43_9PEZI</name>
<reference evidence="3 4" key="1">
    <citation type="journal article" date="2024" name="Commun. Biol.">
        <title>Comparative genomic analysis of thermophilic fungi reveals convergent evolutionary adaptations and gene losses.</title>
        <authorList>
            <person name="Steindorff A.S."/>
            <person name="Aguilar-Pontes M.V."/>
            <person name="Robinson A.J."/>
            <person name="Andreopoulos B."/>
            <person name="LaButti K."/>
            <person name="Kuo A."/>
            <person name="Mondo S."/>
            <person name="Riley R."/>
            <person name="Otillar R."/>
            <person name="Haridas S."/>
            <person name="Lipzen A."/>
            <person name="Grimwood J."/>
            <person name="Schmutz J."/>
            <person name="Clum A."/>
            <person name="Reid I.D."/>
            <person name="Moisan M.C."/>
            <person name="Butler G."/>
            <person name="Nguyen T.T.M."/>
            <person name="Dewar K."/>
            <person name="Conant G."/>
            <person name="Drula E."/>
            <person name="Henrissat B."/>
            <person name="Hansel C."/>
            <person name="Singer S."/>
            <person name="Hutchinson M.I."/>
            <person name="de Vries R.P."/>
            <person name="Natvig D.O."/>
            <person name="Powell A.J."/>
            <person name="Tsang A."/>
            <person name="Grigoriev I.V."/>
        </authorList>
    </citation>
    <scope>NUCLEOTIDE SEQUENCE [LARGE SCALE GENOMIC DNA]</scope>
    <source>
        <strain evidence="3 4">ATCC 24622</strain>
    </source>
</reference>
<keyword evidence="2" id="KW-0472">Membrane</keyword>
<keyword evidence="2" id="KW-1133">Transmembrane helix</keyword>
<feature type="compositionally biased region" description="Polar residues" evidence="1">
    <location>
        <begin position="210"/>
        <end position="219"/>
    </location>
</feature>
<feature type="region of interest" description="Disordered" evidence="1">
    <location>
        <begin position="423"/>
        <end position="547"/>
    </location>
</feature>
<proteinExistence type="predicted"/>
<feature type="region of interest" description="Disordered" evidence="1">
    <location>
        <begin position="109"/>
        <end position="146"/>
    </location>
</feature>
<protein>
    <submittedName>
        <fullName evidence="3">Uncharacterized protein</fullName>
    </submittedName>
</protein>
<dbReference type="EMBL" id="JAZHXJ010000034">
    <property type="protein sequence ID" value="KAL1880211.1"/>
    <property type="molecule type" value="Genomic_DNA"/>
</dbReference>
<keyword evidence="4" id="KW-1185">Reference proteome</keyword>
<feature type="region of interest" description="Disordered" evidence="1">
    <location>
        <begin position="850"/>
        <end position="916"/>
    </location>
</feature>
<evidence type="ECO:0000313" key="3">
    <source>
        <dbReference type="EMBL" id="KAL1880211.1"/>
    </source>
</evidence>
<feature type="region of interest" description="Disordered" evidence="1">
    <location>
        <begin position="779"/>
        <end position="800"/>
    </location>
</feature>
<feature type="region of interest" description="Disordered" evidence="1">
    <location>
        <begin position="699"/>
        <end position="759"/>
    </location>
</feature>
<gene>
    <name evidence="3" type="ORF">VTK73DRAFT_6039</name>
</gene>
<feature type="region of interest" description="Disordered" evidence="1">
    <location>
        <begin position="643"/>
        <end position="684"/>
    </location>
</feature>
<dbReference type="Proteomes" id="UP001586593">
    <property type="component" value="Unassembled WGS sequence"/>
</dbReference>
<feature type="region of interest" description="Disordered" evidence="1">
    <location>
        <begin position="1"/>
        <end position="36"/>
    </location>
</feature>
<feature type="compositionally biased region" description="Basic and acidic residues" evidence="1">
    <location>
        <begin position="503"/>
        <end position="513"/>
    </location>
</feature>
<comment type="caution">
    <text evidence="3">The sequence shown here is derived from an EMBL/GenBank/DDBJ whole genome shotgun (WGS) entry which is preliminary data.</text>
</comment>
<keyword evidence="2" id="KW-0812">Transmembrane</keyword>
<feature type="compositionally biased region" description="Low complexity" evidence="1">
    <location>
        <begin position="475"/>
        <end position="489"/>
    </location>
</feature>
<feature type="compositionally biased region" description="Polar residues" evidence="1">
    <location>
        <begin position="524"/>
        <end position="540"/>
    </location>
</feature>
<evidence type="ECO:0000313" key="4">
    <source>
        <dbReference type="Proteomes" id="UP001586593"/>
    </source>
</evidence>
<feature type="compositionally biased region" description="Low complexity" evidence="1">
    <location>
        <begin position="127"/>
        <end position="136"/>
    </location>
</feature>